<dbReference type="EMBL" id="LT934116">
    <property type="protein sequence ID" value="VAH71363.1"/>
    <property type="molecule type" value="Genomic_DNA"/>
</dbReference>
<dbReference type="AlphaFoldDB" id="A0A9R1Q749"/>
<evidence type="ECO:0000256" key="1">
    <source>
        <dbReference type="SAM" id="MobiDB-lite"/>
    </source>
</evidence>
<dbReference type="Proteomes" id="UP000324705">
    <property type="component" value="Chromosome 3B"/>
</dbReference>
<proteinExistence type="predicted"/>
<reference evidence="2 3" key="1">
    <citation type="submission" date="2017-09" db="EMBL/GenBank/DDBJ databases">
        <authorList>
            <consortium name="International Durum Wheat Genome Sequencing Consortium (IDWGSC)"/>
            <person name="Milanesi L."/>
        </authorList>
    </citation>
    <scope>NUCLEOTIDE SEQUENCE [LARGE SCALE GENOMIC DNA]</scope>
    <source>
        <strain evidence="3">cv. Svevo</strain>
    </source>
</reference>
<feature type="region of interest" description="Disordered" evidence="1">
    <location>
        <begin position="38"/>
        <end position="63"/>
    </location>
</feature>
<dbReference type="Gramene" id="TRITD3Bv1G008690.1">
    <property type="protein sequence ID" value="TRITD3Bv1G008690.1"/>
    <property type="gene ID" value="TRITD3Bv1G008690"/>
</dbReference>
<evidence type="ECO:0000313" key="3">
    <source>
        <dbReference type="Proteomes" id="UP000324705"/>
    </source>
</evidence>
<keyword evidence="3" id="KW-1185">Reference proteome</keyword>
<evidence type="ECO:0000313" key="2">
    <source>
        <dbReference type="EMBL" id="VAH71363.1"/>
    </source>
</evidence>
<sequence length="63" mass="7243">MELRRAPWCCVGALGVPLRAGTEMQMQSYVQMAEEPEKEHKKMLDKLSHQADDMKGSYKKLMT</sequence>
<organism evidence="2 3">
    <name type="scientific">Triticum turgidum subsp. durum</name>
    <name type="common">Durum wheat</name>
    <name type="synonym">Triticum durum</name>
    <dbReference type="NCBI Taxonomy" id="4567"/>
    <lineage>
        <taxon>Eukaryota</taxon>
        <taxon>Viridiplantae</taxon>
        <taxon>Streptophyta</taxon>
        <taxon>Embryophyta</taxon>
        <taxon>Tracheophyta</taxon>
        <taxon>Spermatophyta</taxon>
        <taxon>Magnoliopsida</taxon>
        <taxon>Liliopsida</taxon>
        <taxon>Poales</taxon>
        <taxon>Poaceae</taxon>
        <taxon>BOP clade</taxon>
        <taxon>Pooideae</taxon>
        <taxon>Triticodae</taxon>
        <taxon>Triticeae</taxon>
        <taxon>Triticinae</taxon>
        <taxon>Triticum</taxon>
    </lineage>
</organism>
<gene>
    <name evidence="2" type="ORF">TRITD_3Bv1G008690</name>
</gene>
<dbReference type="PANTHER" id="PTHR37371">
    <property type="entry name" value="OS08G0180400 PROTEIN"/>
    <property type="match status" value="1"/>
</dbReference>
<feature type="compositionally biased region" description="Basic and acidic residues" evidence="1">
    <location>
        <begin position="38"/>
        <end position="56"/>
    </location>
</feature>
<dbReference type="PANTHER" id="PTHR37371:SF6">
    <property type="entry name" value="KINESIN-LIKE PROTEIN"/>
    <property type="match status" value="1"/>
</dbReference>
<name>A0A9R1Q749_TRITD</name>
<protein>
    <submittedName>
        <fullName evidence="2">Uncharacterized protein</fullName>
    </submittedName>
</protein>
<accession>A0A9R1Q749</accession>